<dbReference type="RefSeq" id="WP_063380347.1">
    <property type="nucleotide sequence ID" value="NZ_AUXX01000008.1"/>
</dbReference>
<evidence type="ECO:0008006" key="3">
    <source>
        <dbReference type="Google" id="ProtNLM"/>
    </source>
</evidence>
<dbReference type="Gene3D" id="3.40.50.150">
    <property type="entry name" value="Vaccinia Virus protein VP39"/>
    <property type="match status" value="1"/>
</dbReference>
<dbReference type="Proteomes" id="UP000076661">
    <property type="component" value="Unassembled WGS sequence"/>
</dbReference>
<proteinExistence type="predicted"/>
<comment type="caution">
    <text evidence="1">The sequence shown here is derived from an EMBL/GenBank/DDBJ whole genome shotgun (WGS) entry which is preliminary data.</text>
</comment>
<evidence type="ECO:0000313" key="1">
    <source>
        <dbReference type="EMBL" id="KZN68770.1"/>
    </source>
</evidence>
<sequence length="212" mass="23549">MLGSDLEYGVDPLISGHLASVSFELMLSQQQAKQTLAFLSLESGMEVLNLQYESGIHLPLSSKQACEAPESSYFERAKQVAEQACLDVNFIQGDRRYLRCKDKYDRVFCTLTGFDMHDRSVNLIIIEEIANSLKVGGRLLLVVSDPDSTNTQPTHSKQVCELKEVSHDDKELSNLFETYGLVTKECYIGTESPALEAGCEHIFAVAEKANGF</sequence>
<gene>
    <name evidence="1" type="ORF">N478_13990</name>
</gene>
<protein>
    <recommendedName>
        <fullName evidence="3">Methyltransferase domain-containing protein</fullName>
    </recommendedName>
</protein>
<dbReference type="EMBL" id="AUXX01000008">
    <property type="protein sequence ID" value="KZN68770.1"/>
    <property type="molecule type" value="Genomic_DNA"/>
</dbReference>
<dbReference type="InterPro" id="IPR029063">
    <property type="entry name" value="SAM-dependent_MTases_sf"/>
</dbReference>
<dbReference type="SUPFAM" id="SSF53335">
    <property type="entry name" value="S-adenosyl-L-methionine-dependent methyltransferases"/>
    <property type="match status" value="1"/>
</dbReference>
<dbReference type="AlphaFoldDB" id="A0A162B9T1"/>
<dbReference type="PATRIC" id="fig|1365257.3.peg.1200"/>
<name>A0A162B9T1_9GAMM</name>
<organism evidence="1 2">
    <name type="scientific">Pseudoalteromonas luteoviolacea S4060-1</name>
    <dbReference type="NCBI Taxonomy" id="1365257"/>
    <lineage>
        <taxon>Bacteria</taxon>
        <taxon>Pseudomonadati</taxon>
        <taxon>Pseudomonadota</taxon>
        <taxon>Gammaproteobacteria</taxon>
        <taxon>Alteromonadales</taxon>
        <taxon>Pseudoalteromonadaceae</taxon>
        <taxon>Pseudoalteromonas</taxon>
    </lineage>
</organism>
<evidence type="ECO:0000313" key="2">
    <source>
        <dbReference type="Proteomes" id="UP000076661"/>
    </source>
</evidence>
<accession>A0A162B9T1</accession>
<reference evidence="1 2" key="1">
    <citation type="submission" date="2013-07" db="EMBL/GenBank/DDBJ databases">
        <title>Comparative Genomic and Metabolomic Analysis of Twelve Strains of Pseudoalteromonas luteoviolacea.</title>
        <authorList>
            <person name="Vynne N.G."/>
            <person name="Mansson M."/>
            <person name="Gram L."/>
        </authorList>
    </citation>
    <scope>NUCLEOTIDE SEQUENCE [LARGE SCALE GENOMIC DNA]</scope>
    <source>
        <strain evidence="1 2">S4060-1</strain>
    </source>
</reference>